<evidence type="ECO:0000313" key="2">
    <source>
        <dbReference type="EMBL" id="REJ25836.1"/>
    </source>
</evidence>
<keyword evidence="1" id="KW-1133">Transmembrane helix</keyword>
<evidence type="ECO:0000256" key="1">
    <source>
        <dbReference type="SAM" id="Phobius"/>
    </source>
</evidence>
<dbReference type="AlphaFoldDB" id="A0A3E0K000"/>
<keyword evidence="1" id="KW-0472">Membrane</keyword>
<dbReference type="Proteomes" id="UP000257014">
    <property type="component" value="Unassembled WGS sequence"/>
</dbReference>
<reference evidence="2 3" key="1">
    <citation type="submission" date="2018-03" db="EMBL/GenBank/DDBJ databases">
        <authorList>
            <person name="Keele B.F."/>
        </authorList>
    </citation>
    <scope>NUCLEOTIDE SEQUENCE [LARGE SCALE GENOMIC DNA]</scope>
    <source>
        <strain evidence="2">ZCTH4_d</strain>
    </source>
</reference>
<feature type="transmembrane region" description="Helical" evidence="1">
    <location>
        <begin position="138"/>
        <end position="159"/>
    </location>
</feature>
<feature type="transmembrane region" description="Helical" evidence="1">
    <location>
        <begin position="12"/>
        <end position="28"/>
    </location>
</feature>
<evidence type="ECO:0000313" key="3">
    <source>
        <dbReference type="Proteomes" id="UP000257014"/>
    </source>
</evidence>
<proteinExistence type="predicted"/>
<dbReference type="PANTHER" id="PTHR41309">
    <property type="entry name" value="MEMBRANE PROTEIN-RELATED"/>
    <property type="match status" value="1"/>
</dbReference>
<keyword evidence="1" id="KW-0812">Transmembrane</keyword>
<feature type="transmembrane region" description="Helical" evidence="1">
    <location>
        <begin position="113"/>
        <end position="133"/>
    </location>
</feature>
<accession>A0A3E0K000</accession>
<feature type="transmembrane region" description="Helical" evidence="1">
    <location>
        <begin position="72"/>
        <end position="93"/>
    </location>
</feature>
<organism evidence="2 3">
    <name type="scientific">Caldibacillus debilis</name>
    <dbReference type="NCBI Taxonomy" id="301148"/>
    <lineage>
        <taxon>Bacteria</taxon>
        <taxon>Bacillati</taxon>
        <taxon>Bacillota</taxon>
        <taxon>Bacilli</taxon>
        <taxon>Bacillales</taxon>
        <taxon>Bacillaceae</taxon>
        <taxon>Caldibacillus</taxon>
    </lineage>
</organism>
<gene>
    <name evidence="2" type="ORF">C6P37_14440</name>
</gene>
<protein>
    <recommendedName>
        <fullName evidence="4">ABC-2 transporter permease</fullName>
    </recommendedName>
</protein>
<comment type="caution">
    <text evidence="2">The sequence shown here is derived from an EMBL/GenBank/DDBJ whole genome shotgun (WGS) entry which is preliminary data.</text>
</comment>
<dbReference type="RefSeq" id="WP_120669856.1">
    <property type="nucleotide sequence ID" value="NZ_LZRR01000047.1"/>
</dbReference>
<dbReference type="Pfam" id="PF13346">
    <property type="entry name" value="ABC2_membrane_5"/>
    <property type="match status" value="1"/>
</dbReference>
<name>A0A3E0K000_9BACI</name>
<feature type="transmembrane region" description="Helical" evidence="1">
    <location>
        <begin position="34"/>
        <end position="51"/>
    </location>
</feature>
<dbReference type="PANTHER" id="PTHR41309:SF2">
    <property type="entry name" value="MEMBRANE PROTEIN"/>
    <property type="match status" value="1"/>
</dbReference>
<dbReference type="EMBL" id="QEWE01000030">
    <property type="protein sequence ID" value="REJ25836.1"/>
    <property type="molecule type" value="Genomic_DNA"/>
</dbReference>
<dbReference type="InterPro" id="IPR025699">
    <property type="entry name" value="ABC2_memb-like"/>
</dbReference>
<feature type="transmembrane region" description="Helical" evidence="1">
    <location>
        <begin position="186"/>
        <end position="204"/>
    </location>
</feature>
<sequence length="214" mass="24360">MTALLKKDLFINRNYLLMILFLIPYLYVMNISPAASFVGLQIGLLIGMFYCDQQAGINQFLVSLPVSRREIIRARYLFAAVFAFLTLAYLVLIDQLAHRFLPYFEYPPVSGRTAFIFVCVSLVIYALSFPIYFRFSYILALVVQVLLFILLPGAFFLALKLLVKGDVPWLFHGAGRIFASFSDHPFLIAAPAALASYLLSLFLSQRIFMKKDLK</sequence>
<evidence type="ECO:0008006" key="4">
    <source>
        <dbReference type="Google" id="ProtNLM"/>
    </source>
</evidence>